<evidence type="ECO:0000259" key="2">
    <source>
        <dbReference type="Pfam" id="PF01494"/>
    </source>
</evidence>
<gene>
    <name evidence="3" type="primary">ubiF</name>
    <name evidence="3" type="ORF">HG66A1_16850</name>
</gene>
<dbReference type="Pfam" id="PF01494">
    <property type="entry name" value="FAD_binding_3"/>
    <property type="match status" value="1"/>
</dbReference>
<dbReference type="Proteomes" id="UP000320421">
    <property type="component" value="Chromosome"/>
</dbReference>
<dbReference type="EMBL" id="CP036266">
    <property type="protein sequence ID" value="QDT19916.1"/>
    <property type="molecule type" value="Genomic_DNA"/>
</dbReference>
<dbReference type="Gene3D" id="3.50.50.60">
    <property type="entry name" value="FAD/NAD(P)-binding domain"/>
    <property type="match status" value="2"/>
</dbReference>
<proteinExistence type="predicted"/>
<dbReference type="SUPFAM" id="SSF51905">
    <property type="entry name" value="FAD/NAD(P)-binding domain"/>
    <property type="match status" value="1"/>
</dbReference>
<keyword evidence="4" id="KW-1185">Reference proteome</keyword>
<name>A0A517PKL2_9PLAN</name>
<dbReference type="AlphaFoldDB" id="A0A517PKL2"/>
<accession>A0A517PKL2</accession>
<dbReference type="RefSeq" id="WP_145181962.1">
    <property type="nucleotide sequence ID" value="NZ_CP036266.1"/>
</dbReference>
<dbReference type="InterPro" id="IPR050631">
    <property type="entry name" value="PheA/TfdB_FAD_monoxygenase"/>
</dbReference>
<dbReference type="OrthoDB" id="9806565at2"/>
<sequence>MDEFQPPSSGASITTRCCVVGGGPAGLFLGYLLGRAGVEVIVLEKHKDFLRDFRGDTIHPSTLELLHELGLLDEFLGIADKHFESLKLNFEGQDVEGPYFTHLPTKCKFITFAPQWDFLNMLARHGAEFPNFQVHMQSKATGLIFDGDQVVGVKVEGVNGEYEIRADLVVGADGRGSDMRHEAGVEIVEKGIPIDVLWFRVSKAGEVTDNTLARIRDGRMLITIDRGDYFQTGMIINKGSFDDLKQEGLEAFRNRVVEILPALSDGINDIDSWDKVRLLTVQLNHITNWARPGLLFIGDAAHAMSPVGGVGVNLAVQDAVAAANILADPLYNETLTLSDLKRVQQRREPPALHMQRLQVFAHQRLFGGSSVPGKPISISWPLRKMAGLLAPILRRKAGKIIGLGLLQEHIECPSRAPRPAEASAK</sequence>
<feature type="domain" description="FAD-binding" evidence="2">
    <location>
        <begin position="15"/>
        <end position="331"/>
    </location>
</feature>
<keyword evidence="1 3" id="KW-0560">Oxidoreductase</keyword>
<evidence type="ECO:0000256" key="1">
    <source>
        <dbReference type="ARBA" id="ARBA00023002"/>
    </source>
</evidence>
<reference evidence="3 4" key="1">
    <citation type="submission" date="2019-02" db="EMBL/GenBank/DDBJ databases">
        <title>Deep-cultivation of Planctomycetes and their phenomic and genomic characterization uncovers novel biology.</title>
        <authorList>
            <person name="Wiegand S."/>
            <person name="Jogler M."/>
            <person name="Boedeker C."/>
            <person name="Pinto D."/>
            <person name="Vollmers J."/>
            <person name="Rivas-Marin E."/>
            <person name="Kohn T."/>
            <person name="Peeters S.H."/>
            <person name="Heuer A."/>
            <person name="Rast P."/>
            <person name="Oberbeckmann S."/>
            <person name="Bunk B."/>
            <person name="Jeske O."/>
            <person name="Meyerdierks A."/>
            <person name="Storesund J.E."/>
            <person name="Kallscheuer N."/>
            <person name="Luecker S."/>
            <person name="Lage O.M."/>
            <person name="Pohl T."/>
            <person name="Merkel B.J."/>
            <person name="Hornburger P."/>
            <person name="Mueller R.-W."/>
            <person name="Bruemmer F."/>
            <person name="Labrenz M."/>
            <person name="Spormann A.M."/>
            <person name="Op den Camp H."/>
            <person name="Overmann J."/>
            <person name="Amann R."/>
            <person name="Jetten M.S.M."/>
            <person name="Mascher T."/>
            <person name="Medema M.H."/>
            <person name="Devos D.P."/>
            <person name="Kaster A.-K."/>
            <person name="Ovreas L."/>
            <person name="Rohde M."/>
            <person name="Galperin M.Y."/>
            <person name="Jogler C."/>
        </authorList>
    </citation>
    <scope>NUCLEOTIDE SEQUENCE [LARGE SCALE GENOMIC DNA]</scope>
    <source>
        <strain evidence="3 4">HG66A1</strain>
    </source>
</reference>
<evidence type="ECO:0000313" key="4">
    <source>
        <dbReference type="Proteomes" id="UP000320421"/>
    </source>
</evidence>
<evidence type="ECO:0000313" key="3">
    <source>
        <dbReference type="EMBL" id="QDT19916.1"/>
    </source>
</evidence>
<protein>
    <submittedName>
        <fullName evidence="3">2-octaprenyl-3-methyl-6-methoxy-1,4-benzoquinol hydroxylase</fullName>
        <ecNumber evidence="3">1.14.13.-</ecNumber>
    </submittedName>
</protein>
<dbReference type="PRINTS" id="PR00420">
    <property type="entry name" value="RNGMNOXGNASE"/>
</dbReference>
<dbReference type="InterPro" id="IPR036188">
    <property type="entry name" value="FAD/NAD-bd_sf"/>
</dbReference>
<dbReference type="PANTHER" id="PTHR43476">
    <property type="entry name" value="3-(3-HYDROXY-PHENYL)PROPIONATE/3-HYDROXYCINNAMIC ACID HYDROXYLASE"/>
    <property type="match status" value="1"/>
</dbReference>
<dbReference type="NCBIfam" id="NF004834">
    <property type="entry name" value="PRK06185.1-3"/>
    <property type="match status" value="1"/>
</dbReference>
<dbReference type="InterPro" id="IPR002938">
    <property type="entry name" value="FAD-bd"/>
</dbReference>
<dbReference type="PANTHER" id="PTHR43476:SF5">
    <property type="entry name" value="FAD-DEPENDENT MONOOXYGENASE"/>
    <property type="match status" value="1"/>
</dbReference>
<organism evidence="3 4">
    <name type="scientific">Gimesia chilikensis</name>
    <dbReference type="NCBI Taxonomy" id="2605989"/>
    <lineage>
        <taxon>Bacteria</taxon>
        <taxon>Pseudomonadati</taxon>
        <taxon>Planctomycetota</taxon>
        <taxon>Planctomycetia</taxon>
        <taxon>Planctomycetales</taxon>
        <taxon>Planctomycetaceae</taxon>
        <taxon>Gimesia</taxon>
    </lineage>
</organism>
<dbReference type="GO" id="GO:0016491">
    <property type="term" value="F:oxidoreductase activity"/>
    <property type="evidence" value="ECO:0007669"/>
    <property type="project" value="UniProtKB-KW"/>
</dbReference>
<dbReference type="EC" id="1.14.13.-" evidence="3"/>
<dbReference type="GO" id="GO:0071949">
    <property type="term" value="F:FAD binding"/>
    <property type="evidence" value="ECO:0007669"/>
    <property type="project" value="InterPro"/>
</dbReference>